<sequence length="90" mass="9853">NGQAQWLREQGYSDREIGSHAGIRDTSELLAIQPDGVRLTHLNAGGRRYSEATGSNGDPTLASAEIGHVMLEMKIDAALRQIYMLRSNSQ</sequence>
<dbReference type="SUPFAM" id="SSF102215">
    <property type="entry name" value="Creatininase"/>
    <property type="match status" value="1"/>
</dbReference>
<proteinExistence type="predicted"/>
<evidence type="ECO:0000313" key="1">
    <source>
        <dbReference type="EMBL" id="SVB73354.1"/>
    </source>
</evidence>
<reference evidence="1" key="1">
    <citation type="submission" date="2018-05" db="EMBL/GenBank/DDBJ databases">
        <authorList>
            <person name="Lanie J.A."/>
            <person name="Ng W.-L."/>
            <person name="Kazmierczak K.M."/>
            <person name="Andrzejewski T.M."/>
            <person name="Davidsen T.M."/>
            <person name="Wayne K.J."/>
            <person name="Tettelin H."/>
            <person name="Glass J.I."/>
            <person name="Rusch D."/>
            <person name="Podicherti R."/>
            <person name="Tsui H.-C.T."/>
            <person name="Winkler M.E."/>
        </authorList>
    </citation>
    <scope>NUCLEOTIDE SEQUENCE</scope>
</reference>
<dbReference type="Pfam" id="PF02633">
    <property type="entry name" value="Creatininase"/>
    <property type="match status" value="1"/>
</dbReference>
<name>A0A382GF89_9ZZZZ</name>
<dbReference type="InterPro" id="IPR024087">
    <property type="entry name" value="Creatininase-like_sf"/>
</dbReference>
<feature type="non-terminal residue" evidence="1">
    <location>
        <position position="1"/>
    </location>
</feature>
<dbReference type="InterPro" id="IPR003785">
    <property type="entry name" value="Creatininase/forma_Hydrolase"/>
</dbReference>
<gene>
    <name evidence="1" type="ORF">METZ01_LOCUS226208</name>
</gene>
<dbReference type="AlphaFoldDB" id="A0A382GF89"/>
<protein>
    <submittedName>
        <fullName evidence="1">Uncharacterized protein</fullName>
    </submittedName>
</protein>
<dbReference type="Gene3D" id="3.40.50.10310">
    <property type="entry name" value="Creatininase"/>
    <property type="match status" value="1"/>
</dbReference>
<accession>A0A382GF89</accession>
<organism evidence="1">
    <name type="scientific">marine metagenome</name>
    <dbReference type="NCBI Taxonomy" id="408172"/>
    <lineage>
        <taxon>unclassified sequences</taxon>
        <taxon>metagenomes</taxon>
        <taxon>ecological metagenomes</taxon>
    </lineage>
</organism>
<dbReference type="EMBL" id="UINC01054985">
    <property type="protein sequence ID" value="SVB73354.1"/>
    <property type="molecule type" value="Genomic_DNA"/>
</dbReference>